<evidence type="ECO:0000313" key="10">
    <source>
        <dbReference type="Proteomes" id="UP001470230"/>
    </source>
</evidence>
<evidence type="ECO:0000256" key="2">
    <source>
        <dbReference type="ARBA" id="ARBA00010349"/>
    </source>
</evidence>
<evidence type="ECO:0000256" key="8">
    <source>
        <dbReference type="SAM" id="MobiDB-lite"/>
    </source>
</evidence>
<feature type="region of interest" description="Disordered" evidence="8">
    <location>
        <begin position="38"/>
        <end position="65"/>
    </location>
</feature>
<comment type="function">
    <text evidence="7">Component of the signal recognition particle (SRP) complex, a ribonucleoprotein complex that mediates the cotranslational targeting of secretory and membrane proteins to the endoplasmic reticulum (ER). SRP9 together with SRP14 and the Alu portion of the SRP RNA, constitutes the elongation arrest domain of SRP. The complex of SRP9 and SRP14 is required for SRP RNA binding.</text>
</comment>
<keyword evidence="10" id="KW-1185">Reference proteome</keyword>
<evidence type="ECO:0000313" key="9">
    <source>
        <dbReference type="EMBL" id="KAK8895542.1"/>
    </source>
</evidence>
<organism evidence="9 10">
    <name type="scientific">Tritrichomonas musculus</name>
    <dbReference type="NCBI Taxonomy" id="1915356"/>
    <lineage>
        <taxon>Eukaryota</taxon>
        <taxon>Metamonada</taxon>
        <taxon>Parabasalia</taxon>
        <taxon>Tritrichomonadida</taxon>
        <taxon>Tritrichomonadidae</taxon>
        <taxon>Tritrichomonas</taxon>
    </lineage>
</organism>
<evidence type="ECO:0000256" key="5">
    <source>
        <dbReference type="ARBA" id="ARBA00023135"/>
    </source>
</evidence>
<reference evidence="9 10" key="1">
    <citation type="submission" date="2024-04" db="EMBL/GenBank/DDBJ databases">
        <title>Tritrichomonas musculus Genome.</title>
        <authorList>
            <person name="Alves-Ferreira E."/>
            <person name="Grigg M."/>
            <person name="Lorenzi H."/>
            <person name="Galac M."/>
        </authorList>
    </citation>
    <scope>NUCLEOTIDE SEQUENCE [LARGE SCALE GENOMIC DNA]</scope>
    <source>
        <strain evidence="9 10">EAF2021</strain>
    </source>
</reference>
<sequence length="116" mass="13019">MVKLSPKDFIIQLEAMYKKQNGSVFVTFKHFTGVYSVKKSGKPPMKQIPTSKNPNDPQPGTPMLLIRASDGNKKKISSLVSNRDIVSFQIALDRIFKQNLNNFPKDTKPAGRPTNQ</sequence>
<name>A0ABR2KX99_9EUKA</name>
<dbReference type="SUPFAM" id="SSF54762">
    <property type="entry name" value="Signal recognition particle alu RNA binding heterodimer, SRP9/14"/>
    <property type="match status" value="1"/>
</dbReference>
<keyword evidence="5 7" id="KW-0733">Signal recognition particle</keyword>
<keyword evidence="3 7" id="KW-0963">Cytoplasm</keyword>
<comment type="caution">
    <text evidence="9">The sequence shown here is derived from an EMBL/GenBank/DDBJ whole genome shotgun (WGS) entry which is preliminary data.</text>
</comment>
<evidence type="ECO:0000256" key="4">
    <source>
        <dbReference type="ARBA" id="ARBA00022884"/>
    </source>
</evidence>
<evidence type="ECO:0000256" key="7">
    <source>
        <dbReference type="RuleBase" id="RU368100"/>
    </source>
</evidence>
<keyword evidence="6 7" id="KW-0687">Ribonucleoprotein</keyword>
<comment type="similarity">
    <text evidence="2 7">Belongs to the SRP14 family.</text>
</comment>
<proteinExistence type="inferred from homology"/>
<dbReference type="InterPro" id="IPR003210">
    <property type="entry name" value="Signal_recog_particle_SRP14"/>
</dbReference>
<dbReference type="EMBL" id="JAPFFF010000003">
    <property type="protein sequence ID" value="KAK8895542.1"/>
    <property type="molecule type" value="Genomic_DNA"/>
</dbReference>
<comment type="subcellular location">
    <subcellularLocation>
        <location evidence="1 7">Cytoplasm</location>
    </subcellularLocation>
</comment>
<evidence type="ECO:0000256" key="3">
    <source>
        <dbReference type="ARBA" id="ARBA00022490"/>
    </source>
</evidence>
<evidence type="ECO:0000256" key="1">
    <source>
        <dbReference type="ARBA" id="ARBA00004496"/>
    </source>
</evidence>
<dbReference type="Pfam" id="PF02290">
    <property type="entry name" value="SRP14"/>
    <property type="match status" value="1"/>
</dbReference>
<dbReference type="Gene3D" id="3.30.720.10">
    <property type="entry name" value="Signal recognition particle alu RNA binding heterodimer, srp9/1"/>
    <property type="match status" value="1"/>
</dbReference>
<dbReference type="Proteomes" id="UP001470230">
    <property type="component" value="Unassembled WGS sequence"/>
</dbReference>
<accession>A0ABR2KX99</accession>
<gene>
    <name evidence="9" type="ORF">M9Y10_024010</name>
</gene>
<keyword evidence="4 7" id="KW-0694">RNA-binding</keyword>
<dbReference type="InterPro" id="IPR009018">
    <property type="entry name" value="Signal_recog_particle_SRP9/14"/>
</dbReference>
<evidence type="ECO:0000256" key="6">
    <source>
        <dbReference type="ARBA" id="ARBA00023274"/>
    </source>
</evidence>
<comment type="subunit">
    <text evidence="7">Heterodimer with SRP9; binds RNA as heterodimer. Component of a signal recognition particle (SRP) complex that consists of a 7SL RNA molecule of 300 nucleotides and six protein subunits: SRP72, SRP68, SRP54, SRP19, SRP14 and SRP9.</text>
</comment>
<dbReference type="PANTHER" id="PTHR12013">
    <property type="entry name" value="SIGNAL RECOGNITION PARTICLE 14 KD PROTEIN"/>
    <property type="match status" value="1"/>
</dbReference>
<protein>
    <recommendedName>
        <fullName evidence="7">Signal recognition particle 14 kDa protein</fullName>
        <shortName evidence="7">SRP14</shortName>
    </recommendedName>
</protein>